<name>A0ABV0KJ29_9CYAN</name>
<keyword evidence="2" id="KW-1185">Reference proteome</keyword>
<gene>
    <name evidence="1" type="ORF">NDI38_11305</name>
</gene>
<evidence type="ECO:0000313" key="2">
    <source>
        <dbReference type="Proteomes" id="UP001476950"/>
    </source>
</evidence>
<proteinExistence type="predicted"/>
<comment type="caution">
    <text evidence="1">The sequence shown here is derived from an EMBL/GenBank/DDBJ whole genome shotgun (WGS) entry which is preliminary data.</text>
</comment>
<sequence length="50" mass="5442">MRQTILTSILFISSVAGTIAIFHLASIASLANGMPAQFKQHLAKQHLLHD</sequence>
<evidence type="ECO:0000313" key="1">
    <source>
        <dbReference type="EMBL" id="MEP1059023.1"/>
    </source>
</evidence>
<organism evidence="1 2">
    <name type="scientific">Stenomitos frigidus AS-A4</name>
    <dbReference type="NCBI Taxonomy" id="2933935"/>
    <lineage>
        <taxon>Bacteria</taxon>
        <taxon>Bacillati</taxon>
        <taxon>Cyanobacteriota</taxon>
        <taxon>Cyanophyceae</taxon>
        <taxon>Leptolyngbyales</taxon>
        <taxon>Leptolyngbyaceae</taxon>
        <taxon>Stenomitos</taxon>
    </lineage>
</organism>
<dbReference type="Proteomes" id="UP001476950">
    <property type="component" value="Unassembled WGS sequence"/>
</dbReference>
<protein>
    <submittedName>
        <fullName evidence="1">Uncharacterized protein</fullName>
    </submittedName>
</protein>
<dbReference type="RefSeq" id="WP_190450077.1">
    <property type="nucleotide sequence ID" value="NZ_JAMPLM010000008.1"/>
</dbReference>
<accession>A0ABV0KJ29</accession>
<dbReference type="EMBL" id="JAMPLM010000008">
    <property type="protein sequence ID" value="MEP1059023.1"/>
    <property type="molecule type" value="Genomic_DNA"/>
</dbReference>
<reference evidence="1 2" key="1">
    <citation type="submission" date="2022-04" db="EMBL/GenBank/DDBJ databases">
        <title>Positive selection, recombination, and allopatry shape intraspecific diversity of widespread and dominant cyanobacteria.</title>
        <authorList>
            <person name="Wei J."/>
            <person name="Shu W."/>
            <person name="Hu C."/>
        </authorList>
    </citation>
    <scope>NUCLEOTIDE SEQUENCE [LARGE SCALE GENOMIC DNA]</scope>
    <source>
        <strain evidence="1 2">AS-A4</strain>
    </source>
</reference>